<protein>
    <submittedName>
        <fullName evidence="1">Uncharacterized protein</fullName>
    </submittedName>
</protein>
<proteinExistence type="predicted"/>
<dbReference type="EMBL" id="RXGB01000744">
    <property type="protein sequence ID" value="TMX01927.1"/>
    <property type="molecule type" value="Genomic_DNA"/>
</dbReference>
<reference evidence="1" key="1">
    <citation type="submission" date="2019-05" db="EMBL/GenBank/DDBJ databases">
        <title>The de novo reference genome and transcriptome assemblies of the wild tomato species Solanum chilense.</title>
        <authorList>
            <person name="Stam R."/>
            <person name="Nosenko T."/>
            <person name="Hoerger A.C."/>
            <person name="Stephan W."/>
            <person name="Seidel M.A."/>
            <person name="Kuhn J.M.M."/>
            <person name="Haberer G."/>
            <person name="Tellier A."/>
        </authorList>
    </citation>
    <scope>NUCLEOTIDE SEQUENCE</scope>
    <source>
        <tissue evidence="1">Mature leaves</tissue>
    </source>
</reference>
<accession>A0A6N2C2Z8</accession>
<gene>
    <name evidence="1" type="ORF">EJD97_023114</name>
</gene>
<dbReference type="AlphaFoldDB" id="A0A6N2C2Z8"/>
<sequence>MNTRRNNDRRFGEENLNEVVPPLGLQNPQVPIEEGASYNVDIRSAIDSLTQVLFTQVCRDATVEDDPQGFIDEVFKVLDAKGVSYQEKA</sequence>
<comment type="caution">
    <text evidence="1">The sequence shown here is derived from an EMBL/GenBank/DDBJ whole genome shotgun (WGS) entry which is preliminary data.</text>
</comment>
<name>A0A6N2C2Z8_SOLCI</name>
<organism evidence="1">
    <name type="scientific">Solanum chilense</name>
    <name type="common">Tomato</name>
    <name type="synonym">Lycopersicon chilense</name>
    <dbReference type="NCBI Taxonomy" id="4083"/>
    <lineage>
        <taxon>Eukaryota</taxon>
        <taxon>Viridiplantae</taxon>
        <taxon>Streptophyta</taxon>
        <taxon>Embryophyta</taxon>
        <taxon>Tracheophyta</taxon>
        <taxon>Spermatophyta</taxon>
        <taxon>Magnoliopsida</taxon>
        <taxon>eudicotyledons</taxon>
        <taxon>Gunneridae</taxon>
        <taxon>Pentapetalae</taxon>
        <taxon>asterids</taxon>
        <taxon>lamiids</taxon>
        <taxon>Solanales</taxon>
        <taxon>Solanaceae</taxon>
        <taxon>Solanoideae</taxon>
        <taxon>Solaneae</taxon>
        <taxon>Solanum</taxon>
        <taxon>Solanum subgen. Lycopersicon</taxon>
    </lineage>
</organism>
<evidence type="ECO:0000313" key="1">
    <source>
        <dbReference type="EMBL" id="TMX01927.1"/>
    </source>
</evidence>